<evidence type="ECO:0000256" key="4">
    <source>
        <dbReference type="ARBA" id="ARBA00022525"/>
    </source>
</evidence>
<reference evidence="17" key="1">
    <citation type="journal article" date="2019" name="Int. J. Syst. Evol. Microbiol.">
        <title>The Global Catalogue of Microorganisms (GCM) 10K type strain sequencing project: providing services to taxonomists for standard genome sequencing and annotation.</title>
        <authorList>
            <consortium name="The Broad Institute Genomics Platform"/>
            <consortium name="The Broad Institute Genome Sequencing Center for Infectious Disease"/>
            <person name="Wu L."/>
            <person name="Ma J."/>
        </authorList>
    </citation>
    <scope>NUCLEOTIDE SEQUENCE [LARGE SCALE GENOMIC DNA]</scope>
    <source>
        <strain evidence="17">CGMCC 1.14993</strain>
    </source>
</reference>
<dbReference type="PROSITE" id="PS00138">
    <property type="entry name" value="SUBTILASE_SER"/>
    <property type="match status" value="1"/>
</dbReference>
<keyword evidence="17" id="KW-1185">Reference proteome</keyword>
<evidence type="ECO:0000256" key="5">
    <source>
        <dbReference type="ARBA" id="ARBA00022670"/>
    </source>
</evidence>
<dbReference type="InterPro" id="IPR036852">
    <property type="entry name" value="Peptidase_S8/S53_dom_sf"/>
</dbReference>
<feature type="chain" id="PRO_5035272458" description="Lactocepin" evidence="13">
    <location>
        <begin position="29"/>
        <end position="1175"/>
    </location>
</feature>
<dbReference type="Gene3D" id="3.50.30.30">
    <property type="match status" value="1"/>
</dbReference>
<feature type="active site" description="Charge relay system" evidence="10 11">
    <location>
        <position position="271"/>
    </location>
</feature>
<dbReference type="PROSITE" id="PS00018">
    <property type="entry name" value="EF_HAND_1"/>
    <property type="match status" value="1"/>
</dbReference>
<dbReference type="Gene3D" id="2.60.40.1710">
    <property type="entry name" value="Subtilisin-like superfamily"/>
    <property type="match status" value="1"/>
</dbReference>
<dbReference type="RefSeq" id="WP_088003915.1">
    <property type="nucleotide sequence ID" value="NZ_BMHB01000006.1"/>
</dbReference>
<comment type="caution">
    <text evidence="16">The sequence shown here is derived from an EMBL/GenBank/DDBJ whole genome shotgun (WGS) entry which is preliminary data.</text>
</comment>
<keyword evidence="7 11" id="KW-0378">Hydrolase</keyword>
<dbReference type="PRINTS" id="PR00723">
    <property type="entry name" value="SUBTILISIN"/>
</dbReference>
<dbReference type="EMBL" id="BMHB01000006">
    <property type="protein sequence ID" value="GGI18258.1"/>
    <property type="molecule type" value="Genomic_DNA"/>
</dbReference>
<feature type="signal peptide" evidence="13">
    <location>
        <begin position="1"/>
        <end position="28"/>
    </location>
</feature>
<dbReference type="GO" id="GO:0005576">
    <property type="term" value="C:extracellular region"/>
    <property type="evidence" value="ECO:0007669"/>
    <property type="project" value="UniProtKB-SubCell"/>
</dbReference>
<feature type="domain" description="C5a peptidase/Subtilisin-like protease SBT2-like Fn3-like" evidence="15">
    <location>
        <begin position="692"/>
        <end position="828"/>
    </location>
</feature>
<name>A0A8J3AXS7_9BACI</name>
<evidence type="ECO:0000256" key="2">
    <source>
        <dbReference type="ARBA" id="ARBA00004613"/>
    </source>
</evidence>
<proteinExistence type="inferred from homology"/>
<feature type="active site" description="Charge relay system" evidence="10 11">
    <location>
        <position position="203"/>
    </location>
</feature>
<accession>A0A8J3AXS7</accession>
<evidence type="ECO:0000256" key="8">
    <source>
        <dbReference type="ARBA" id="ARBA00022825"/>
    </source>
</evidence>
<dbReference type="PROSITE" id="PS00136">
    <property type="entry name" value="SUBTILASE_ASP"/>
    <property type="match status" value="1"/>
</dbReference>
<dbReference type="InterPro" id="IPR034216">
    <property type="entry name" value="C5a_Peptidase"/>
</dbReference>
<dbReference type="Proteomes" id="UP000626244">
    <property type="component" value="Unassembled WGS sequence"/>
</dbReference>
<dbReference type="PROSITE" id="PS51892">
    <property type="entry name" value="SUBTILASE"/>
    <property type="match status" value="1"/>
</dbReference>
<dbReference type="InterPro" id="IPR000209">
    <property type="entry name" value="Peptidase_S8/S53_dom"/>
</dbReference>
<protein>
    <recommendedName>
        <fullName evidence="18">Lactocepin</fullName>
    </recommendedName>
</protein>
<dbReference type="AlphaFoldDB" id="A0A8J3AXS7"/>
<sequence length="1175" mass="129024">MKKSKRFPYRVIATTTLVTMLLTTTIFAEEKEVNQDQAPSIEEIVKQGQKIFIDEQNQSADALVDTLRYSELKEKGQTAPYKPNEKVRVIVEVEQPEVLEKTEKSKKVKYKEKQDQVISEISNGSKNSKHKIKQRFYEGFNGFSLETEFQNVKDIQSTTGVTNVHIARTFQPSMGASKELVQAQKVWEEYGYEGEGMLVAIVDSGLDYTHKDMTLTEKGKAKEKWTEKGIQDKLADTEVNETWYSDKVPTGYDWADGDTDVIPRGQNGSPHGMHVAGTVGANGDETSDGVKGIAPGVQLLAEKVFSDNGGGAYEDDIIAGIEHAVTMGADVINMSLGSDAGFVGEENDPIQKSIRKATEQGTLVVVAGGNSSYSTKNNLIQSSLQPYAENPDIGTVGEPGVSPFALSVASYENTKIHMSTLVDENGVQLPYQDQTQYNFKLSKVLTPSEQYGMVFVGEGRTADFTGKDVTGKIVVAKPNQRYGTYSYIQSEAKKKGAKAVVLVPPNDEVDYPFVYFSPILTPAVTTSKEIGNALISKLTSGHAVKMQLSKGTLVENPDKNTISDFSSYGTPHTLDFKPELSAPGGNIYSTVPGNEYEIMSGTSMATPHVAGGSALLLEALYDKGLTHSKSTALKAKIALMNTAKVVQDPRTNNEVPYSPRLQGSGLMQIKNAIKTPVIVSNKNASLEQAGAVALKEINEGTAHFKLNVEALNNIDVKDLEYSVYVDVLTDGKETKEFDLDNDGTIDSKEYLTLKSERLVGASASVNGETVTISNGKTLKIKPGQEKNLDVQIKLPSNLNKGTFVEGFVRLVPTGKNSDSAVPLTVPYMGYYGEWDQPQNIDPVAWDKDAFLGYTVLWNDEPGSEGTFPLGYDPRTGKFDLNRIVISPNAALPGVFPTFTALRNLKETEMYVEDFNGEKIQYLGNFSEYTGKPWKFRKNIMAFRDYMIGGYLWDVTDKNGQVVKDGIYNYVIKTTLDYKDAKPQIVKIPVNVDSIAPVVSDIQVQPKDGKYEISFKATDNENGSGYNGAIVWYNGKYKPLQQGQTSTIVNEEPKSVVVLGADYALNHGYTVWGDPSYINDEMLVSYFSVYPNENVSSSTPAGINGFASNRVNWKVLIKDESGKLIDSLNVENETEIHVKWTPEEDVPEGTYTVSAEVENKQGFKVTTKSTTVTVVK</sequence>
<dbReference type="InterPro" id="IPR015500">
    <property type="entry name" value="Peptidase_S8_subtilisin-rel"/>
</dbReference>
<comment type="similarity">
    <text evidence="3 11 12">Belongs to the peptidase S8 family.</text>
</comment>
<dbReference type="PANTHER" id="PTHR43806">
    <property type="entry name" value="PEPTIDASE S8"/>
    <property type="match status" value="1"/>
</dbReference>
<evidence type="ECO:0000256" key="3">
    <source>
        <dbReference type="ARBA" id="ARBA00011073"/>
    </source>
</evidence>
<dbReference type="PROSITE" id="PS00137">
    <property type="entry name" value="SUBTILASE_HIS"/>
    <property type="match status" value="1"/>
</dbReference>
<dbReference type="GO" id="GO:0016020">
    <property type="term" value="C:membrane"/>
    <property type="evidence" value="ECO:0007669"/>
    <property type="project" value="InterPro"/>
</dbReference>
<dbReference type="InterPro" id="IPR050131">
    <property type="entry name" value="Peptidase_S8_subtilisin-like"/>
</dbReference>
<keyword evidence="5 11" id="KW-0645">Protease</keyword>
<comment type="cofactor">
    <cofactor evidence="1">
        <name>Ca(2+)</name>
        <dbReference type="ChEBI" id="CHEBI:29108"/>
    </cofactor>
</comment>
<evidence type="ECO:0000256" key="7">
    <source>
        <dbReference type="ARBA" id="ARBA00022801"/>
    </source>
</evidence>
<dbReference type="Gene3D" id="3.40.50.200">
    <property type="entry name" value="Peptidase S8/S53 domain"/>
    <property type="match status" value="1"/>
</dbReference>
<organism evidence="16 17">
    <name type="scientific">Gottfriedia solisilvae</name>
    <dbReference type="NCBI Taxonomy" id="1516104"/>
    <lineage>
        <taxon>Bacteria</taxon>
        <taxon>Bacillati</taxon>
        <taxon>Bacillota</taxon>
        <taxon>Bacilli</taxon>
        <taxon>Bacillales</taxon>
        <taxon>Bacillaceae</taxon>
        <taxon>Gottfriedia</taxon>
    </lineage>
</organism>
<dbReference type="Pfam" id="PF06280">
    <property type="entry name" value="fn3_5"/>
    <property type="match status" value="1"/>
</dbReference>
<dbReference type="InterPro" id="IPR023827">
    <property type="entry name" value="Peptidase_S8_Asp-AS"/>
</dbReference>
<dbReference type="SUPFAM" id="SSF52025">
    <property type="entry name" value="PA domain"/>
    <property type="match status" value="1"/>
</dbReference>
<feature type="active site" description="Charge relay system" evidence="10 11">
    <location>
        <position position="603"/>
    </location>
</feature>
<evidence type="ECO:0008006" key="18">
    <source>
        <dbReference type="Google" id="ProtNLM"/>
    </source>
</evidence>
<evidence type="ECO:0000256" key="13">
    <source>
        <dbReference type="SAM" id="SignalP"/>
    </source>
</evidence>
<evidence type="ECO:0000256" key="1">
    <source>
        <dbReference type="ARBA" id="ARBA00001913"/>
    </source>
</evidence>
<dbReference type="PANTHER" id="PTHR43806:SF11">
    <property type="entry name" value="CEREVISIN-RELATED"/>
    <property type="match status" value="1"/>
</dbReference>
<dbReference type="InterPro" id="IPR022398">
    <property type="entry name" value="Peptidase_S8_His-AS"/>
</dbReference>
<dbReference type="GO" id="GO:0006508">
    <property type="term" value="P:proteolysis"/>
    <property type="evidence" value="ECO:0007669"/>
    <property type="project" value="UniProtKB-KW"/>
</dbReference>
<comment type="subcellular location">
    <subcellularLocation>
        <location evidence="2">Secreted</location>
    </subcellularLocation>
</comment>
<evidence type="ECO:0000313" key="17">
    <source>
        <dbReference type="Proteomes" id="UP000626244"/>
    </source>
</evidence>
<gene>
    <name evidence="16" type="ORF">GCM10007380_42020</name>
</gene>
<dbReference type="InterPro" id="IPR010435">
    <property type="entry name" value="C5a/SBT2-like_Fn3"/>
</dbReference>
<dbReference type="InterPro" id="IPR018247">
    <property type="entry name" value="EF_Hand_1_Ca_BS"/>
</dbReference>
<evidence type="ECO:0000259" key="14">
    <source>
        <dbReference type="Pfam" id="PF00082"/>
    </source>
</evidence>
<keyword evidence="8 11" id="KW-0720">Serine protease</keyword>
<dbReference type="Pfam" id="PF00082">
    <property type="entry name" value="Peptidase_S8"/>
    <property type="match status" value="1"/>
</dbReference>
<dbReference type="SUPFAM" id="SSF52743">
    <property type="entry name" value="Subtilisin-like"/>
    <property type="match status" value="1"/>
</dbReference>
<dbReference type="CDD" id="cd07475">
    <property type="entry name" value="Peptidases_S8_C5a_Peptidase"/>
    <property type="match status" value="1"/>
</dbReference>
<dbReference type="GO" id="GO:0004252">
    <property type="term" value="F:serine-type endopeptidase activity"/>
    <property type="evidence" value="ECO:0007669"/>
    <property type="project" value="UniProtKB-UniRule"/>
</dbReference>
<dbReference type="InterPro" id="IPR046450">
    <property type="entry name" value="PA_dom_sf"/>
</dbReference>
<evidence type="ECO:0000256" key="9">
    <source>
        <dbReference type="ARBA" id="ARBA00022837"/>
    </source>
</evidence>
<evidence type="ECO:0000313" key="16">
    <source>
        <dbReference type="EMBL" id="GGI18258.1"/>
    </source>
</evidence>
<dbReference type="InterPro" id="IPR023828">
    <property type="entry name" value="Peptidase_S8_Ser-AS"/>
</dbReference>
<keyword evidence="4" id="KW-0964">Secreted</keyword>
<evidence type="ECO:0000256" key="11">
    <source>
        <dbReference type="PROSITE-ProRule" id="PRU01240"/>
    </source>
</evidence>
<keyword evidence="6 13" id="KW-0732">Signal</keyword>
<feature type="domain" description="Peptidase S8/S53" evidence="14">
    <location>
        <begin position="194"/>
        <end position="665"/>
    </location>
</feature>
<evidence type="ECO:0000259" key="15">
    <source>
        <dbReference type="Pfam" id="PF06280"/>
    </source>
</evidence>
<keyword evidence="9" id="KW-0106">Calcium</keyword>
<evidence type="ECO:0000256" key="10">
    <source>
        <dbReference type="PIRSR" id="PIRSR615500-1"/>
    </source>
</evidence>
<evidence type="ECO:0000256" key="6">
    <source>
        <dbReference type="ARBA" id="ARBA00022729"/>
    </source>
</evidence>
<dbReference type="OrthoDB" id="9798386at2"/>
<evidence type="ECO:0000256" key="12">
    <source>
        <dbReference type="RuleBase" id="RU003355"/>
    </source>
</evidence>